<proteinExistence type="predicted"/>
<organism evidence="2 3">
    <name type="scientific">Panicum hallii var. hallii</name>
    <dbReference type="NCBI Taxonomy" id="1504633"/>
    <lineage>
        <taxon>Eukaryota</taxon>
        <taxon>Viridiplantae</taxon>
        <taxon>Streptophyta</taxon>
        <taxon>Embryophyta</taxon>
        <taxon>Tracheophyta</taxon>
        <taxon>Spermatophyta</taxon>
        <taxon>Magnoliopsida</taxon>
        <taxon>Liliopsida</taxon>
        <taxon>Poales</taxon>
        <taxon>Poaceae</taxon>
        <taxon>PACMAD clade</taxon>
        <taxon>Panicoideae</taxon>
        <taxon>Panicodae</taxon>
        <taxon>Paniceae</taxon>
        <taxon>Panicinae</taxon>
        <taxon>Panicum</taxon>
        <taxon>Panicum sect. Panicum</taxon>
    </lineage>
</organism>
<dbReference type="Proteomes" id="UP000244336">
    <property type="component" value="Chromosome 5"/>
</dbReference>
<evidence type="ECO:0000256" key="1">
    <source>
        <dbReference type="SAM" id="Phobius"/>
    </source>
</evidence>
<keyword evidence="1" id="KW-0472">Membrane</keyword>
<accession>A0A2T7DM03</accession>
<protein>
    <submittedName>
        <fullName evidence="2">Uncharacterized protein</fullName>
    </submittedName>
</protein>
<dbReference type="EMBL" id="CM009753">
    <property type="protein sequence ID" value="PUZ56602.1"/>
    <property type="molecule type" value="Genomic_DNA"/>
</dbReference>
<evidence type="ECO:0000313" key="3">
    <source>
        <dbReference type="Proteomes" id="UP000244336"/>
    </source>
</evidence>
<gene>
    <name evidence="2" type="ORF">GQ55_5G337500</name>
</gene>
<evidence type="ECO:0000313" key="2">
    <source>
        <dbReference type="EMBL" id="PUZ56602.1"/>
    </source>
</evidence>
<reference evidence="2 3" key="1">
    <citation type="submission" date="2018-04" db="EMBL/GenBank/DDBJ databases">
        <title>WGS assembly of Panicum hallii var. hallii HAL2.</title>
        <authorList>
            <person name="Lovell J."/>
            <person name="Jenkins J."/>
            <person name="Lowry D."/>
            <person name="Mamidi S."/>
            <person name="Sreedasyam A."/>
            <person name="Weng X."/>
            <person name="Barry K."/>
            <person name="Bonette J."/>
            <person name="Campitelli B."/>
            <person name="Daum C."/>
            <person name="Gordon S."/>
            <person name="Gould B."/>
            <person name="Lipzen A."/>
            <person name="MacQueen A."/>
            <person name="Palacio-Mejia J."/>
            <person name="Plott C."/>
            <person name="Shakirov E."/>
            <person name="Shu S."/>
            <person name="Yoshinaga Y."/>
            <person name="Zane M."/>
            <person name="Rokhsar D."/>
            <person name="Grimwood J."/>
            <person name="Schmutz J."/>
            <person name="Juenger T."/>
        </authorList>
    </citation>
    <scope>NUCLEOTIDE SEQUENCE [LARGE SCALE GENOMIC DNA]</scope>
    <source>
        <strain evidence="3">cv. HAL2</strain>
    </source>
</reference>
<feature type="transmembrane region" description="Helical" evidence="1">
    <location>
        <begin position="115"/>
        <end position="133"/>
    </location>
</feature>
<keyword evidence="3" id="KW-1185">Reference proteome</keyword>
<dbReference type="Gramene" id="PUZ56602">
    <property type="protein sequence ID" value="PUZ56602"/>
    <property type="gene ID" value="GQ55_5G337500"/>
</dbReference>
<sequence>MGRHGLSTFGSACSRCASSSTWTAHRHCVASLPGLCGRLCGVGFGGRGRKLCPIFIDTEASVDVAHLGWTGDGGVFSVVSFLQDLHIFPLAGPLVRQFVQVSIVFFLSLQVISRLRSLWCVVWFFFFLLLLCLSF</sequence>
<name>A0A2T7DM03_9POAL</name>
<keyword evidence="1" id="KW-1133">Transmembrane helix</keyword>
<keyword evidence="1" id="KW-0812">Transmembrane</keyword>
<dbReference type="AlphaFoldDB" id="A0A2T7DM03"/>